<keyword evidence="5" id="KW-0812">Transmembrane</keyword>
<dbReference type="SUPFAM" id="SSF57850">
    <property type="entry name" value="RING/U-box"/>
    <property type="match status" value="1"/>
</dbReference>
<reference evidence="7 9" key="2">
    <citation type="journal article" date="2013" name="Nature">
        <title>Insights into bilaterian evolution from three spiralian genomes.</title>
        <authorList>
            <person name="Simakov O."/>
            <person name="Marletaz F."/>
            <person name="Cho S.J."/>
            <person name="Edsinger-Gonzales E."/>
            <person name="Havlak P."/>
            <person name="Hellsten U."/>
            <person name="Kuo D.H."/>
            <person name="Larsson T."/>
            <person name="Lv J."/>
            <person name="Arendt D."/>
            <person name="Savage R."/>
            <person name="Osoegawa K."/>
            <person name="de Jong P."/>
            <person name="Grimwood J."/>
            <person name="Chapman J.A."/>
            <person name="Shapiro H."/>
            <person name="Aerts A."/>
            <person name="Otillar R.P."/>
            <person name="Terry A.Y."/>
            <person name="Boore J.L."/>
            <person name="Grigoriev I.V."/>
            <person name="Lindberg D.R."/>
            <person name="Seaver E.C."/>
            <person name="Weisblat D.A."/>
            <person name="Putnam N.H."/>
            <person name="Rokhsar D.S."/>
        </authorList>
    </citation>
    <scope>NUCLEOTIDE SEQUENCE</scope>
</reference>
<dbReference type="Proteomes" id="UP000015101">
    <property type="component" value="Unassembled WGS sequence"/>
</dbReference>
<dbReference type="UniPathway" id="UPA00143"/>
<protein>
    <recommendedName>
        <fullName evidence="4">E3 ubiquitin-protein ligase</fullName>
        <ecNumber evidence="4">2.3.2.27</ecNumber>
    </recommendedName>
</protein>
<evidence type="ECO:0000256" key="5">
    <source>
        <dbReference type="SAM" id="Phobius"/>
    </source>
</evidence>
<keyword evidence="2 4" id="KW-0862">Zinc</keyword>
<keyword evidence="5" id="KW-0472">Membrane</keyword>
<name>T1FTL2_HELRO</name>
<dbReference type="EMBL" id="AMQM01004778">
    <property type="status" value="NOT_ANNOTATED_CDS"/>
    <property type="molecule type" value="Genomic_DNA"/>
</dbReference>
<evidence type="ECO:0000313" key="8">
    <source>
        <dbReference type="EnsemblMetazoa" id="HelroP192112"/>
    </source>
</evidence>
<dbReference type="HOGENOM" id="CLU_746571_0_0_1"/>
<feature type="domain" description="RING-type" evidence="6">
    <location>
        <begin position="54"/>
        <end position="99"/>
    </location>
</feature>
<feature type="transmembrane region" description="Helical" evidence="5">
    <location>
        <begin position="351"/>
        <end position="370"/>
    </location>
</feature>
<keyword evidence="5" id="KW-1133">Transmembrane helix</keyword>
<dbReference type="GO" id="GO:0007219">
    <property type="term" value="P:Notch signaling pathway"/>
    <property type="evidence" value="ECO:0000318"/>
    <property type="project" value="GO_Central"/>
</dbReference>
<dbReference type="KEGG" id="hro:HELRODRAFT_192112"/>
<dbReference type="AlphaFoldDB" id="T1FTL2"/>
<keyword evidence="4" id="KW-0808">Transferase</keyword>
<reference evidence="9" key="1">
    <citation type="submission" date="2012-12" db="EMBL/GenBank/DDBJ databases">
        <authorList>
            <person name="Hellsten U."/>
            <person name="Grimwood J."/>
            <person name="Chapman J.A."/>
            <person name="Shapiro H."/>
            <person name="Aerts A."/>
            <person name="Otillar R.P."/>
            <person name="Terry A.Y."/>
            <person name="Boore J.L."/>
            <person name="Simakov O."/>
            <person name="Marletaz F."/>
            <person name="Cho S.-J."/>
            <person name="Edsinger-Gonzales E."/>
            <person name="Havlak P."/>
            <person name="Kuo D.-H."/>
            <person name="Larsson T."/>
            <person name="Lv J."/>
            <person name="Arendt D."/>
            <person name="Savage R."/>
            <person name="Osoegawa K."/>
            <person name="de Jong P."/>
            <person name="Lindberg D.R."/>
            <person name="Seaver E.C."/>
            <person name="Weisblat D.A."/>
            <person name="Putnam N.H."/>
            <person name="Grigoriev I.V."/>
            <person name="Rokhsar D.S."/>
        </authorList>
    </citation>
    <scope>NUCLEOTIDE SEQUENCE</scope>
</reference>
<evidence type="ECO:0000256" key="3">
    <source>
        <dbReference type="PROSITE-ProRule" id="PRU00175"/>
    </source>
</evidence>
<sequence length="371" mass="43755">METGESAADGKNISSKKSFKIPVPEEFMFNFQSLLRMDIIFLVGKVADIKEEECCLCSEELLACADVVYLNWCKHQFHLPCLKTLYRKSNRKIICPYCRTIYQVARGNLQPGFLDVEICEGNIKMEFKLTENNLEKYYCVINLQDNLDGKCLMHLLIKAFLRYLLNEKLLESFSKGENVGINREDFIKESLKEMNVLPNQLNEELLEEDETDELDVIEHNEEEWIDEDDFGDEVDDDDDYDGFYYDNDEDDFGDEVDDDDYDGFYYDNEFDESDELDVIEHNEEEWNDENDFGDEVDDDDYDGFYYDNDEDGFGDEIDEYDYNGFYYDEDDDDIYDDFCFQILLANMLENAITIFQFVPFVNIILLFGCFI</sequence>
<evidence type="ECO:0000256" key="4">
    <source>
        <dbReference type="RuleBase" id="RU367105"/>
    </source>
</evidence>
<dbReference type="InterPro" id="IPR013083">
    <property type="entry name" value="Znf_RING/FYVE/PHD"/>
</dbReference>
<dbReference type="EC" id="2.3.2.27" evidence="4"/>
<comment type="subcellular location">
    <subcellularLocation>
        <location evidence="4">Cytoplasm</location>
    </subcellularLocation>
</comment>
<proteinExistence type="inferred from homology"/>
<reference evidence="8" key="3">
    <citation type="submission" date="2015-06" db="UniProtKB">
        <authorList>
            <consortium name="EnsemblMetazoa"/>
        </authorList>
    </citation>
    <scope>IDENTIFICATION</scope>
</reference>
<comment type="similarity">
    <text evidence="4">Belongs to the Deltex family.</text>
</comment>
<comment type="pathway">
    <text evidence="4">Protein modification; protein ubiquitination.</text>
</comment>
<keyword evidence="4" id="KW-0963">Cytoplasm</keyword>
<keyword evidence="1 3" id="KW-0863">Zinc-finger</keyword>
<evidence type="ECO:0000256" key="2">
    <source>
        <dbReference type="ARBA" id="ARBA00022833"/>
    </source>
</evidence>
<evidence type="ECO:0000256" key="1">
    <source>
        <dbReference type="ARBA" id="ARBA00022771"/>
    </source>
</evidence>
<comment type="catalytic activity">
    <reaction evidence="4">
        <text>S-ubiquitinyl-[E2 ubiquitin-conjugating enzyme]-L-cysteine + [acceptor protein]-L-lysine = [E2 ubiquitin-conjugating enzyme]-L-cysteine + N(6)-ubiquitinyl-[acceptor protein]-L-lysine.</text>
        <dbReference type="EC" id="2.3.2.27"/>
    </reaction>
</comment>
<dbReference type="RefSeq" id="XP_009018789.1">
    <property type="nucleotide sequence ID" value="XM_009020541.1"/>
</dbReference>
<dbReference type="PROSITE" id="PS50089">
    <property type="entry name" value="ZF_RING_2"/>
    <property type="match status" value="1"/>
</dbReference>
<dbReference type="EnsemblMetazoa" id="HelroT192112">
    <property type="protein sequence ID" value="HelroP192112"/>
    <property type="gene ID" value="HelroG192112"/>
</dbReference>
<dbReference type="InParanoid" id="T1FTL2"/>
<dbReference type="GO" id="GO:0005654">
    <property type="term" value="C:nucleoplasm"/>
    <property type="evidence" value="ECO:0000318"/>
    <property type="project" value="GO_Central"/>
</dbReference>
<dbReference type="InterPro" id="IPR039398">
    <property type="entry name" value="Deltex_fam"/>
</dbReference>
<evidence type="ECO:0000313" key="9">
    <source>
        <dbReference type="Proteomes" id="UP000015101"/>
    </source>
</evidence>
<dbReference type="PANTHER" id="PTHR12622">
    <property type="entry name" value="DELTEX-RELATED"/>
    <property type="match status" value="1"/>
</dbReference>
<gene>
    <name evidence="8" type="primary">20212159</name>
    <name evidence="7" type="ORF">HELRODRAFT_192112</name>
</gene>
<accession>T1FTL2</accession>
<dbReference type="CTD" id="20212159"/>
<dbReference type="GO" id="GO:0005737">
    <property type="term" value="C:cytoplasm"/>
    <property type="evidence" value="ECO:0007669"/>
    <property type="project" value="UniProtKB-SubCell"/>
</dbReference>
<dbReference type="EMBL" id="KB096676">
    <property type="protein sequence ID" value="ESO03096.1"/>
    <property type="molecule type" value="Genomic_DNA"/>
</dbReference>
<dbReference type="GeneID" id="20212159"/>
<dbReference type="GO" id="GO:0016567">
    <property type="term" value="P:protein ubiquitination"/>
    <property type="evidence" value="ECO:0000318"/>
    <property type="project" value="GO_Central"/>
</dbReference>
<evidence type="ECO:0000259" key="6">
    <source>
        <dbReference type="PROSITE" id="PS50089"/>
    </source>
</evidence>
<evidence type="ECO:0000313" key="7">
    <source>
        <dbReference type="EMBL" id="ESO03096.1"/>
    </source>
</evidence>
<dbReference type="OrthoDB" id="2449614at2759"/>
<keyword evidence="4" id="KW-0479">Metal-binding</keyword>
<dbReference type="GO" id="GO:0061630">
    <property type="term" value="F:ubiquitin protein ligase activity"/>
    <property type="evidence" value="ECO:0000318"/>
    <property type="project" value="GO_Central"/>
</dbReference>
<keyword evidence="9" id="KW-1185">Reference proteome</keyword>
<dbReference type="InterPro" id="IPR001841">
    <property type="entry name" value="Znf_RING"/>
</dbReference>
<organism evidence="8 9">
    <name type="scientific">Helobdella robusta</name>
    <name type="common">Californian leech</name>
    <dbReference type="NCBI Taxonomy" id="6412"/>
    <lineage>
        <taxon>Eukaryota</taxon>
        <taxon>Metazoa</taxon>
        <taxon>Spiralia</taxon>
        <taxon>Lophotrochozoa</taxon>
        <taxon>Annelida</taxon>
        <taxon>Clitellata</taxon>
        <taxon>Hirudinea</taxon>
        <taxon>Rhynchobdellida</taxon>
        <taxon>Glossiphoniidae</taxon>
        <taxon>Helobdella</taxon>
    </lineage>
</organism>
<dbReference type="GO" id="GO:0008270">
    <property type="term" value="F:zinc ion binding"/>
    <property type="evidence" value="ECO:0007669"/>
    <property type="project" value="UniProtKB-KW"/>
</dbReference>
<dbReference type="Gene3D" id="3.30.40.10">
    <property type="entry name" value="Zinc/RING finger domain, C3HC4 (zinc finger)"/>
    <property type="match status" value="1"/>
</dbReference>